<keyword evidence="3" id="KW-1185">Reference proteome</keyword>
<dbReference type="Proteomes" id="UP001589789">
    <property type="component" value="Unassembled WGS sequence"/>
</dbReference>
<dbReference type="GO" id="GO:0016740">
    <property type="term" value="F:transferase activity"/>
    <property type="evidence" value="ECO:0007669"/>
    <property type="project" value="UniProtKB-KW"/>
</dbReference>
<dbReference type="EMBL" id="JBHLVZ010000118">
    <property type="protein sequence ID" value="MFC0389673.1"/>
    <property type="molecule type" value="Genomic_DNA"/>
</dbReference>
<comment type="caution">
    <text evidence="2">The sequence shown here is derived from an EMBL/GenBank/DDBJ whole genome shotgun (WGS) entry which is preliminary data.</text>
</comment>
<gene>
    <name evidence="2" type="ORF">ACFFIC_29635</name>
</gene>
<dbReference type="Pfam" id="PF04230">
    <property type="entry name" value="PS_pyruv_trans"/>
    <property type="match status" value="1"/>
</dbReference>
<evidence type="ECO:0000313" key="3">
    <source>
        <dbReference type="Proteomes" id="UP001589789"/>
    </source>
</evidence>
<evidence type="ECO:0000313" key="2">
    <source>
        <dbReference type="EMBL" id="MFC0389673.1"/>
    </source>
</evidence>
<sequence length="353" mass="39354">MSCCIPILGYYGHNNAGDEAFKAAFSGALGDVPHQFVTSLPQGGSTPVTLFGGGAILNEYFTKYLSSARSIYAVGCSFPYGDKDIHILDPLRDRLRCLLLRSRRDVAVARAAGYDATFTPDLVFSAKPVTDPGEGMTIDQLVSLAVLPPQGFSPDRRKLFVFLSGDYWLDYLTGNRKRFEEIELLKERLAKALDAMSARYDIVMPSMSVWYSARDYIFAGDVLKRMRRRERVCLIERYVDAPDLISVLARTDGIVLSMKYHGLVFGLLSGRFAVNVGTTRKTLDLMEDFGTPGLTFDSRKQTSDMLIETLSRAEEPALMQHIAMRSGEWKAEAIARLRDVADMVREECRPIAA</sequence>
<reference evidence="2 3" key="1">
    <citation type="submission" date="2024-09" db="EMBL/GenBank/DDBJ databases">
        <authorList>
            <person name="Sun Q."/>
            <person name="Mori K."/>
        </authorList>
    </citation>
    <scope>NUCLEOTIDE SEQUENCE [LARGE SCALE GENOMIC DNA]</scope>
    <source>
        <strain evidence="2 3">CCM 7468</strain>
    </source>
</reference>
<evidence type="ECO:0000259" key="1">
    <source>
        <dbReference type="Pfam" id="PF04230"/>
    </source>
</evidence>
<protein>
    <submittedName>
        <fullName evidence="2">Polysaccharide pyruvyl transferase family protein</fullName>
    </submittedName>
</protein>
<dbReference type="RefSeq" id="WP_377057222.1">
    <property type="nucleotide sequence ID" value="NZ_JBHLVZ010000118.1"/>
</dbReference>
<dbReference type="PANTHER" id="PTHR36836:SF1">
    <property type="entry name" value="COLANIC ACID BIOSYNTHESIS PROTEIN WCAK"/>
    <property type="match status" value="1"/>
</dbReference>
<proteinExistence type="predicted"/>
<accession>A0ABV6J1B5</accession>
<name>A0ABV6J1B5_9PROT</name>
<dbReference type="InterPro" id="IPR007345">
    <property type="entry name" value="Polysacch_pyruvyl_Trfase"/>
</dbReference>
<organism evidence="2 3">
    <name type="scientific">Muricoccus vinaceus</name>
    <dbReference type="NCBI Taxonomy" id="424704"/>
    <lineage>
        <taxon>Bacteria</taxon>
        <taxon>Pseudomonadati</taxon>
        <taxon>Pseudomonadota</taxon>
        <taxon>Alphaproteobacteria</taxon>
        <taxon>Acetobacterales</taxon>
        <taxon>Roseomonadaceae</taxon>
        <taxon>Muricoccus</taxon>
    </lineage>
</organism>
<keyword evidence="2" id="KW-0808">Transferase</keyword>
<dbReference type="PANTHER" id="PTHR36836">
    <property type="entry name" value="COLANIC ACID BIOSYNTHESIS PROTEIN WCAK"/>
    <property type="match status" value="1"/>
</dbReference>
<feature type="domain" description="Polysaccharide pyruvyl transferase" evidence="1">
    <location>
        <begin position="50"/>
        <end position="271"/>
    </location>
</feature>